<keyword evidence="1" id="KW-0378">Hydrolase</keyword>
<dbReference type="OrthoDB" id="6509975at2759"/>
<evidence type="ECO:0000313" key="4">
    <source>
        <dbReference type="EMBL" id="PWN29283.1"/>
    </source>
</evidence>
<feature type="chain" id="PRO_5016367323" evidence="3">
    <location>
        <begin position="21"/>
        <end position="560"/>
    </location>
</feature>
<evidence type="ECO:0000256" key="2">
    <source>
        <dbReference type="SAM" id="MobiDB-lite"/>
    </source>
</evidence>
<sequence>MRFLSTLPVALTCLAASALANPISFDFALEERQEPAVNASASATSSSSATASSSGSSASASSNSSSASAAFPTDIGYLGKTRQGAVPFLANTDKLAGSRGNSPYENRFNATDANKEQFDIFKSMGNISPYHSSRLFPETTAKKVLPDTCEVTNAMIFHRHGARYPTSYSTEGAPNFGAVLANVTKAGNLTASGPLAFLKNWSYELGAELLVPIGSQQLFDSGVYHYMQYGKLLNVSLGHKPVVRTPSQSRMIDSARYWTLGFFGWDAPDKINLEVIIEGDGFNNTLAPYDTCNNSNTIYIGDDYLRKVWDPIYLADAGKRLQQYTNLNLTTTLLYGMQALCPYESAALGYSQFCDLFTEEEWKGFEYDLDLQFSGDYGPLSPSGRAQGIGYAQELLDFLSNSTFEGPVTTQNTTFDENPAYYPVAQPLQMSFTHDDVIVSVLTALNYTQFFDDLDPRKPDPSRNFVLSEITPFAGRLVHEVIRCSHDNATYVRTLINEAIVPMDEGQGCSEKREDGLCRLDEFLKFQEENAVKAANFDYACFGDYNVTGAGQIKNGTIGV</sequence>
<dbReference type="AlphaFoldDB" id="A0A316UZD0"/>
<accession>A0A316UZD0</accession>
<evidence type="ECO:0000256" key="1">
    <source>
        <dbReference type="ARBA" id="ARBA00022801"/>
    </source>
</evidence>
<dbReference type="Proteomes" id="UP000245884">
    <property type="component" value="Unassembled WGS sequence"/>
</dbReference>
<dbReference type="STRING" id="1569628.A0A316UZD0"/>
<feature type="signal peptide" evidence="3">
    <location>
        <begin position="1"/>
        <end position="20"/>
    </location>
</feature>
<reference evidence="4 5" key="1">
    <citation type="journal article" date="2018" name="Mol. Biol. Evol.">
        <title>Broad Genomic Sampling Reveals a Smut Pathogenic Ancestry of the Fungal Clade Ustilaginomycotina.</title>
        <authorList>
            <person name="Kijpornyongpan T."/>
            <person name="Mondo S.J."/>
            <person name="Barry K."/>
            <person name="Sandor L."/>
            <person name="Lee J."/>
            <person name="Lipzen A."/>
            <person name="Pangilinan J."/>
            <person name="LaButti K."/>
            <person name="Hainaut M."/>
            <person name="Henrissat B."/>
            <person name="Grigoriev I.V."/>
            <person name="Spatafora J.W."/>
            <person name="Aime M.C."/>
        </authorList>
    </citation>
    <scope>NUCLEOTIDE SEQUENCE [LARGE SCALE GENOMIC DNA]</scope>
    <source>
        <strain evidence="4 5">MCA 5214</strain>
    </source>
</reference>
<dbReference type="SUPFAM" id="SSF53254">
    <property type="entry name" value="Phosphoglycerate mutase-like"/>
    <property type="match status" value="1"/>
</dbReference>
<evidence type="ECO:0000313" key="5">
    <source>
        <dbReference type="Proteomes" id="UP000245884"/>
    </source>
</evidence>
<gene>
    <name evidence="4" type="ORF">BDZ90DRAFT_230177</name>
</gene>
<dbReference type="GO" id="GO:0003993">
    <property type="term" value="F:acid phosphatase activity"/>
    <property type="evidence" value="ECO:0007669"/>
    <property type="project" value="TreeGrafter"/>
</dbReference>
<dbReference type="EMBL" id="KZ819663">
    <property type="protein sequence ID" value="PWN29283.1"/>
    <property type="molecule type" value="Genomic_DNA"/>
</dbReference>
<dbReference type="InterPro" id="IPR029033">
    <property type="entry name" value="His_PPase_superfam"/>
</dbReference>
<feature type="region of interest" description="Disordered" evidence="2">
    <location>
        <begin position="39"/>
        <end position="68"/>
    </location>
</feature>
<organism evidence="4 5">
    <name type="scientific">Jaminaea rosea</name>
    <dbReference type="NCBI Taxonomy" id="1569628"/>
    <lineage>
        <taxon>Eukaryota</taxon>
        <taxon>Fungi</taxon>
        <taxon>Dikarya</taxon>
        <taxon>Basidiomycota</taxon>
        <taxon>Ustilaginomycotina</taxon>
        <taxon>Exobasidiomycetes</taxon>
        <taxon>Microstromatales</taxon>
        <taxon>Microstromatales incertae sedis</taxon>
        <taxon>Jaminaea</taxon>
    </lineage>
</organism>
<keyword evidence="5" id="KW-1185">Reference proteome</keyword>
<dbReference type="PANTHER" id="PTHR20963">
    <property type="entry name" value="MULTIPLE INOSITOL POLYPHOSPHATE PHOSPHATASE-RELATED"/>
    <property type="match status" value="1"/>
</dbReference>
<keyword evidence="3" id="KW-0732">Signal</keyword>
<dbReference type="PANTHER" id="PTHR20963:SF42">
    <property type="entry name" value="PHOSPHOGLYCERATE MUTASE-LIKE PROTEIN"/>
    <property type="match status" value="1"/>
</dbReference>
<evidence type="ECO:0000256" key="3">
    <source>
        <dbReference type="SAM" id="SignalP"/>
    </source>
</evidence>
<name>A0A316UZD0_9BASI</name>
<dbReference type="Pfam" id="PF00328">
    <property type="entry name" value="His_Phos_2"/>
    <property type="match status" value="1"/>
</dbReference>
<proteinExistence type="predicted"/>
<dbReference type="Gene3D" id="3.40.50.1240">
    <property type="entry name" value="Phosphoglycerate mutase-like"/>
    <property type="match status" value="1"/>
</dbReference>
<dbReference type="RefSeq" id="XP_025363895.1">
    <property type="nucleotide sequence ID" value="XM_025505372.1"/>
</dbReference>
<protein>
    <submittedName>
        <fullName evidence="4">Phosphoglycerate mutase-like protein</fullName>
    </submittedName>
</protein>
<dbReference type="GeneID" id="37027195"/>
<dbReference type="CDD" id="cd07061">
    <property type="entry name" value="HP_HAP_like"/>
    <property type="match status" value="1"/>
</dbReference>
<dbReference type="InterPro" id="IPR000560">
    <property type="entry name" value="His_Pase_clade-2"/>
</dbReference>